<reference evidence="1 2" key="1">
    <citation type="submission" date="2019-07" db="EMBL/GenBank/DDBJ databases">
        <title>Full genome sequence of Devosia sp. Gsoil 520.</title>
        <authorList>
            <person name="Im W.-T."/>
        </authorList>
    </citation>
    <scope>NUCLEOTIDE SEQUENCE [LARGE SCALE GENOMIC DNA]</scope>
    <source>
        <strain evidence="1 2">Gsoil 520</strain>
    </source>
</reference>
<proteinExistence type="predicted"/>
<dbReference type="AlphaFoldDB" id="A0A5B8LTK6"/>
<dbReference type="OrthoDB" id="2871523at2"/>
<dbReference type="KEGG" id="dea:FPZ08_10430"/>
<protein>
    <recommendedName>
        <fullName evidence="3">Glyoxalase/bleomycin resistance/dioxygenase family protein</fullName>
    </recommendedName>
</protein>
<organism evidence="1 2">
    <name type="scientific">Devosia ginsengisoli</name>
    <dbReference type="NCBI Taxonomy" id="400770"/>
    <lineage>
        <taxon>Bacteria</taxon>
        <taxon>Pseudomonadati</taxon>
        <taxon>Pseudomonadota</taxon>
        <taxon>Alphaproteobacteria</taxon>
        <taxon>Hyphomicrobiales</taxon>
        <taxon>Devosiaceae</taxon>
        <taxon>Devosia</taxon>
    </lineage>
</organism>
<dbReference type="Proteomes" id="UP000315364">
    <property type="component" value="Chromosome"/>
</dbReference>
<evidence type="ECO:0000313" key="1">
    <source>
        <dbReference type="EMBL" id="QDZ11135.1"/>
    </source>
</evidence>
<sequence>MTRSIEGGINIAMKVPAHQYEATVAFYRDTLGLEPFTEKPGNIGFIHGPNRLWLDKVENYSQAELWLELFTPDFAATADRLGAAGVVRNDAIEDLGEGFRGGWFINPAGIVHMVREPDAW</sequence>
<dbReference type="EMBL" id="CP042304">
    <property type="protein sequence ID" value="QDZ11135.1"/>
    <property type="molecule type" value="Genomic_DNA"/>
</dbReference>
<dbReference type="SUPFAM" id="SSF54593">
    <property type="entry name" value="Glyoxalase/Bleomycin resistance protein/Dihydroxybiphenyl dioxygenase"/>
    <property type="match status" value="1"/>
</dbReference>
<evidence type="ECO:0000313" key="2">
    <source>
        <dbReference type="Proteomes" id="UP000315364"/>
    </source>
</evidence>
<dbReference type="InterPro" id="IPR029068">
    <property type="entry name" value="Glyas_Bleomycin-R_OHBP_Dase"/>
</dbReference>
<dbReference type="RefSeq" id="WP_146289958.1">
    <property type="nucleotide sequence ID" value="NZ_CP042304.1"/>
</dbReference>
<dbReference type="Gene3D" id="3.10.180.10">
    <property type="entry name" value="2,3-Dihydroxybiphenyl 1,2-Dioxygenase, domain 1"/>
    <property type="match status" value="1"/>
</dbReference>
<evidence type="ECO:0008006" key="3">
    <source>
        <dbReference type="Google" id="ProtNLM"/>
    </source>
</evidence>
<name>A0A5B8LTK6_9HYPH</name>
<accession>A0A5B8LTK6</accession>
<keyword evidence="2" id="KW-1185">Reference proteome</keyword>
<gene>
    <name evidence="1" type="ORF">FPZ08_10430</name>
</gene>